<keyword evidence="3" id="KW-1185">Reference proteome</keyword>
<dbReference type="SUPFAM" id="SSF54001">
    <property type="entry name" value="Cysteine proteinases"/>
    <property type="match status" value="1"/>
</dbReference>
<evidence type="ECO:0000313" key="3">
    <source>
        <dbReference type="Proteomes" id="UP000279470"/>
    </source>
</evidence>
<dbReference type="InterPro" id="IPR024618">
    <property type="entry name" value="DUF3857"/>
</dbReference>
<organism evidence="2 3">
    <name type="scientific">Candidatus Aquarickettsia rohweri</name>
    <dbReference type="NCBI Taxonomy" id="2602574"/>
    <lineage>
        <taxon>Bacteria</taxon>
        <taxon>Pseudomonadati</taxon>
        <taxon>Pseudomonadota</taxon>
        <taxon>Alphaproteobacteria</taxon>
        <taxon>Rickettsiales</taxon>
        <taxon>Candidatus Midichloriaceae</taxon>
        <taxon>Candidatus Aquarickettsia</taxon>
    </lineage>
</organism>
<evidence type="ECO:0000313" key="2">
    <source>
        <dbReference type="EMBL" id="RST63722.1"/>
    </source>
</evidence>
<dbReference type="Proteomes" id="UP000279470">
    <property type="component" value="Unassembled WGS sequence"/>
</dbReference>
<sequence>MVRVFIYCLILILSTITLHARWATLEDSSIKTMYENVNINVNKDYTHETTIEFLDEILKEQGRRGFSKFIFEYDLKREKVEILEAYTIFEGKKYVVKKSEIEDKPLASEASAIAEYGQISIAFPKIVVGAKVYLRYKVIVNNLAIPDYFSNFFSFGKGGYFEKFNVAINSEIPLYIYKNDPYEVLEIKKKNQENKSVESITINQIRPFTNDLIDEPSSGAINKKHLTWVAVTSEKSWQGFHKKFIDNYSKVINQKLPNVFEKIYEGAKNKKNEIDQINYITLNLSDSIQYLMDKRSISVNVFPRDLNEVARTQYGDCKDFSFSTVAILKKLGYKVDIVLVYRGEIYPEFKAPIPFWVFNHMMLKVQGKNGNVYWLDPTNFQSMAGELFPDIADRMVLVISDKVAKYEKIPSINPKNSVNNIIKEYYIEDDKVRLSFDAKLSGQSSWNLNGLGKFYSKQRLEDLLFMSVNDNKFVNYEDKISSTIPTLDSRIVQDVKFKLEYRADDLLLNTNLGKALKLKYKPLYFFNDIAEDDKIDFYIDMPIFYDVKTVIKSHCIKNIKSIDFNIDTTWIKLDRSAKCVNNNTVISDKIAFKKSFIKNEEAKTQKFKNLKKAIIDNYINMALIIS</sequence>
<gene>
    <name evidence="2" type="ORF">EIC27_05335</name>
</gene>
<dbReference type="Gene3D" id="2.60.40.3140">
    <property type="match status" value="1"/>
</dbReference>
<dbReference type="Gene3D" id="3.10.620.30">
    <property type="match status" value="1"/>
</dbReference>
<dbReference type="AlphaFoldDB" id="A0A3S0FLC2"/>
<dbReference type="EMBL" id="RXFM01000077">
    <property type="protein sequence ID" value="RST63722.1"/>
    <property type="molecule type" value="Genomic_DNA"/>
</dbReference>
<accession>A0A3S0FLC2</accession>
<comment type="caution">
    <text evidence="2">The sequence shown here is derived from an EMBL/GenBank/DDBJ whole genome shotgun (WGS) entry which is preliminary data.</text>
</comment>
<reference evidence="3" key="1">
    <citation type="submission" date="2018-11" db="EMBL/GenBank/DDBJ databases">
        <title>Phylogenetic, genomic, and biogeographic characterization of a novel and ubiquitous marine invertebrate-associated Rickettsiales parasite, Candidatus Marinoinvertebrata rohwerii, gen. nov., sp. nov.</title>
        <authorList>
            <person name="Klinges J.G."/>
            <person name="Rosales S.M."/>
            <person name="Mcminds R."/>
            <person name="Shaver E.C."/>
            <person name="Shantz A."/>
            <person name="Peters E.C."/>
            <person name="Burkepile D.E."/>
            <person name="Silliman B.R."/>
            <person name="Vega Thurber R.L."/>
        </authorList>
    </citation>
    <scope>NUCLEOTIDE SEQUENCE [LARGE SCALE GENOMIC DNA]</scope>
    <source>
        <strain evidence="3">a_cerv_44</strain>
    </source>
</reference>
<dbReference type="Pfam" id="PF12969">
    <property type="entry name" value="DUF3857"/>
    <property type="match status" value="1"/>
</dbReference>
<name>A0A3S0FLC2_9RICK</name>
<proteinExistence type="predicted"/>
<dbReference type="RefSeq" id="WP_126045068.1">
    <property type="nucleotide sequence ID" value="NZ_RXFM01000077.1"/>
</dbReference>
<dbReference type="InterPro" id="IPR038765">
    <property type="entry name" value="Papain-like_cys_pep_sf"/>
</dbReference>
<dbReference type="OrthoDB" id="98874at2"/>
<protein>
    <submittedName>
        <fullName evidence="2">DUF3857 domain-containing protein</fullName>
    </submittedName>
</protein>
<feature type="domain" description="DUF3857" evidence="1">
    <location>
        <begin position="44"/>
        <end position="206"/>
    </location>
</feature>
<evidence type="ECO:0000259" key="1">
    <source>
        <dbReference type="Pfam" id="PF12969"/>
    </source>
</evidence>